<dbReference type="EMBL" id="UAUX01000018">
    <property type="protein sequence ID" value="SQA00467.1"/>
    <property type="molecule type" value="Genomic_DNA"/>
</dbReference>
<dbReference type="AlphaFoldDB" id="A0A2X2K2J5"/>
<dbReference type="Proteomes" id="UP000249913">
    <property type="component" value="Unassembled WGS sequence"/>
</dbReference>
<keyword evidence="2" id="KW-0132">Cell division</keyword>
<dbReference type="InterPro" id="IPR050206">
    <property type="entry name" value="FtsK/SpoIIIE/SftA"/>
</dbReference>
<dbReference type="PANTHER" id="PTHR22683">
    <property type="entry name" value="SPORULATION PROTEIN RELATED"/>
    <property type="match status" value="1"/>
</dbReference>
<protein>
    <submittedName>
        <fullName evidence="2">SpoIIIE family cell division protein</fullName>
    </submittedName>
</protein>
<proteinExistence type="predicted"/>
<dbReference type="Gene3D" id="3.30.980.40">
    <property type="match status" value="1"/>
</dbReference>
<keyword evidence="2" id="KW-0131">Cell cycle</keyword>
<reference evidence="2 3" key="1">
    <citation type="submission" date="2018-06" db="EMBL/GenBank/DDBJ databases">
        <authorList>
            <consortium name="Pathogen Informatics"/>
            <person name="Doyle S."/>
        </authorList>
    </citation>
    <scope>NUCLEOTIDE SEQUENCE [LARGE SCALE GENOMIC DNA]</scope>
    <source>
        <strain evidence="2 3">NCTC7878</strain>
    </source>
</reference>
<feature type="domain" description="FtsK alpha" evidence="1">
    <location>
        <begin position="6"/>
        <end position="51"/>
    </location>
</feature>
<dbReference type="PANTHER" id="PTHR22683:SF42">
    <property type="entry name" value="DNA TRANSLOCASE SFTA"/>
    <property type="match status" value="1"/>
</dbReference>
<name>A0A2X2K2J5_STAAU</name>
<dbReference type="GO" id="GO:0051301">
    <property type="term" value="P:cell division"/>
    <property type="evidence" value="ECO:0007669"/>
    <property type="project" value="UniProtKB-KW"/>
</dbReference>
<evidence type="ECO:0000313" key="2">
    <source>
        <dbReference type="EMBL" id="SQA00467.1"/>
    </source>
</evidence>
<dbReference type="InterPro" id="IPR041027">
    <property type="entry name" value="FtsK_alpha"/>
</dbReference>
<evidence type="ECO:0000313" key="3">
    <source>
        <dbReference type="Proteomes" id="UP000249913"/>
    </source>
</evidence>
<evidence type="ECO:0000259" key="1">
    <source>
        <dbReference type="Pfam" id="PF17854"/>
    </source>
</evidence>
<gene>
    <name evidence="2" type="primary">sftA_4</name>
    <name evidence="2" type="ORF">NCTC7878_03634</name>
</gene>
<dbReference type="Pfam" id="PF17854">
    <property type="entry name" value="FtsK_alpha"/>
    <property type="match status" value="1"/>
</dbReference>
<organism evidence="2 3">
    <name type="scientific">Staphylococcus aureus</name>
    <dbReference type="NCBI Taxonomy" id="1280"/>
    <lineage>
        <taxon>Bacteria</taxon>
        <taxon>Bacillati</taxon>
        <taxon>Bacillota</taxon>
        <taxon>Bacilli</taxon>
        <taxon>Bacillales</taxon>
        <taxon>Staphylococcaceae</taxon>
        <taxon>Staphylococcus</taxon>
    </lineage>
</organism>
<accession>A0A2X2K2J5</accession>
<sequence>MTPLFYFNVPAEVQDVTEGPSVTRFELSVEKGVKVSRITALQDDIKMALQRKIFV</sequence>